<evidence type="ECO:0000256" key="1">
    <source>
        <dbReference type="ARBA" id="ARBA00004115"/>
    </source>
</evidence>
<reference evidence="9 10" key="1">
    <citation type="submission" date="2024-02" db="EMBL/GenBank/DDBJ databases">
        <authorList>
            <person name="Vignale AGUSTIN F."/>
            <person name="Sosa J E."/>
            <person name="Modenutti C."/>
        </authorList>
    </citation>
    <scope>NUCLEOTIDE SEQUENCE [LARGE SCALE GENOMIC DNA]</scope>
</reference>
<dbReference type="PANTHER" id="PTHR12924">
    <property type="entry name" value="TRANSLOCON-ASSOCIATED PROTEIN, ALPHA SUBUNIT"/>
    <property type="match status" value="1"/>
</dbReference>
<keyword evidence="4 7" id="KW-0256">Endoplasmic reticulum</keyword>
<accession>A0ABC8R0X4</accession>
<feature type="transmembrane region" description="Helical" evidence="7">
    <location>
        <begin position="190"/>
        <end position="207"/>
    </location>
</feature>
<evidence type="ECO:0000256" key="5">
    <source>
        <dbReference type="ARBA" id="ARBA00022989"/>
    </source>
</evidence>
<sequence>MKIRVFFVLSLLLFASPFLQVARCQSESDTEVAEASEEGGDLGIVGEDVQDIDGGSFSPAPGVETVCVFPKNPTRILTAGEESELLVGMKNEGESSINILAIHASVHLPYDQHYLIQNLSTQAFNNASVPPSAQATFPYIFAVSKFMQPGTFDLVATVVYEIDQHPYQSTFYNGTIEVVEAGGFLSVESVFLFFLGLGLLGLLGLWIRGQIQHLSKKTKRATKVEVGTGTTDASMDEWLQGTAYTQSLSSKSKKKK</sequence>
<evidence type="ECO:0000256" key="8">
    <source>
        <dbReference type="SAM" id="SignalP"/>
    </source>
</evidence>
<gene>
    <name evidence="9" type="ORF">ILEXP_LOCUS5436</name>
</gene>
<evidence type="ECO:0000313" key="10">
    <source>
        <dbReference type="Proteomes" id="UP001642360"/>
    </source>
</evidence>
<name>A0ABC8R0X4_9AQUA</name>
<keyword evidence="7" id="KW-0106">Calcium</keyword>
<dbReference type="Pfam" id="PF03896">
    <property type="entry name" value="TRAP_alpha"/>
    <property type="match status" value="1"/>
</dbReference>
<keyword evidence="10" id="KW-1185">Reference proteome</keyword>
<comment type="similarity">
    <text evidence="7">Belongs to the TRAP-alpha family.</text>
</comment>
<comment type="subcellular location">
    <subcellularLocation>
        <location evidence="1 7">Endoplasmic reticulum membrane</location>
        <topology evidence="1 7">Single-pass type I membrane protein</topology>
    </subcellularLocation>
</comment>
<keyword evidence="3 7" id="KW-0732">Signal</keyword>
<comment type="function">
    <text evidence="7">TRAP proteins are part of a complex whose function is to bind calcium to the ER membrane and thereby regulate the retention of ER resident proteins. May be involved in the recycling of the translocation apparatus after completion of the translocation process or may function as a membrane-bound chaperone facilitating folding of translocated proteins.</text>
</comment>
<dbReference type="Proteomes" id="UP001642360">
    <property type="component" value="Unassembled WGS sequence"/>
</dbReference>
<evidence type="ECO:0000256" key="6">
    <source>
        <dbReference type="ARBA" id="ARBA00023136"/>
    </source>
</evidence>
<protein>
    <recommendedName>
        <fullName evidence="7">Translocon-associated protein subunit alpha</fullName>
        <shortName evidence="7">TRAP-alpha</shortName>
    </recommendedName>
    <alternativeName>
        <fullName evidence="7">Signal sequence receptor subunit alpha</fullName>
    </alternativeName>
</protein>
<dbReference type="PANTHER" id="PTHR12924:SF0">
    <property type="entry name" value="TRANSLOCON-ASSOCIATED PROTEIN SUBUNIT ALPHA"/>
    <property type="match status" value="1"/>
</dbReference>
<dbReference type="GO" id="GO:0005789">
    <property type="term" value="C:endoplasmic reticulum membrane"/>
    <property type="evidence" value="ECO:0007669"/>
    <property type="project" value="UniProtKB-SubCell"/>
</dbReference>
<evidence type="ECO:0000256" key="3">
    <source>
        <dbReference type="ARBA" id="ARBA00022729"/>
    </source>
</evidence>
<keyword evidence="2 7" id="KW-0812">Transmembrane</keyword>
<dbReference type="AlphaFoldDB" id="A0ABC8R0X4"/>
<evidence type="ECO:0000256" key="2">
    <source>
        <dbReference type="ARBA" id="ARBA00022692"/>
    </source>
</evidence>
<keyword evidence="6 7" id="KW-0472">Membrane</keyword>
<proteinExistence type="inferred from homology"/>
<dbReference type="EMBL" id="CAUOFW020000879">
    <property type="protein sequence ID" value="CAK9138337.1"/>
    <property type="molecule type" value="Genomic_DNA"/>
</dbReference>
<feature type="signal peptide" evidence="8">
    <location>
        <begin position="1"/>
        <end position="24"/>
    </location>
</feature>
<evidence type="ECO:0000313" key="9">
    <source>
        <dbReference type="EMBL" id="CAK9138337.1"/>
    </source>
</evidence>
<keyword evidence="5 7" id="KW-1133">Transmembrane helix</keyword>
<comment type="domain">
    <text evidence="7">Shows a remarkable charge distribution with the N-terminus being highly negatively charged, and the cytoplasmic C-terminus positively charged.</text>
</comment>
<organism evidence="9 10">
    <name type="scientific">Ilex paraguariensis</name>
    <name type="common">yerba mate</name>
    <dbReference type="NCBI Taxonomy" id="185542"/>
    <lineage>
        <taxon>Eukaryota</taxon>
        <taxon>Viridiplantae</taxon>
        <taxon>Streptophyta</taxon>
        <taxon>Embryophyta</taxon>
        <taxon>Tracheophyta</taxon>
        <taxon>Spermatophyta</taxon>
        <taxon>Magnoliopsida</taxon>
        <taxon>eudicotyledons</taxon>
        <taxon>Gunneridae</taxon>
        <taxon>Pentapetalae</taxon>
        <taxon>asterids</taxon>
        <taxon>campanulids</taxon>
        <taxon>Aquifoliales</taxon>
        <taxon>Aquifoliaceae</taxon>
        <taxon>Ilex</taxon>
    </lineage>
</organism>
<evidence type="ECO:0000256" key="4">
    <source>
        <dbReference type="ARBA" id="ARBA00022824"/>
    </source>
</evidence>
<feature type="chain" id="PRO_5044891194" description="Translocon-associated protein subunit alpha" evidence="8">
    <location>
        <begin position="25"/>
        <end position="256"/>
    </location>
</feature>
<dbReference type="InterPro" id="IPR005595">
    <property type="entry name" value="TRAP_alpha"/>
</dbReference>
<comment type="caution">
    <text evidence="9">The sequence shown here is derived from an EMBL/GenBank/DDBJ whole genome shotgun (WGS) entry which is preliminary data.</text>
</comment>
<comment type="subunit">
    <text evidence="7">Heterotetramer of TRAP-alpha, TRAP-beta, TRAP-delta and TRAP-gamma.</text>
</comment>
<evidence type="ECO:0000256" key="7">
    <source>
        <dbReference type="RuleBase" id="RU368074"/>
    </source>
</evidence>